<dbReference type="Gene3D" id="2.70.130.10">
    <property type="entry name" value="Mannose-6-phosphate receptor binding domain"/>
    <property type="match status" value="1"/>
</dbReference>
<dbReference type="AlphaFoldDB" id="F0Z8Q5"/>
<dbReference type="InterPro" id="IPR009011">
    <property type="entry name" value="Man6P_isomerase_rcpt-bd_dom_sf"/>
</dbReference>
<dbReference type="GeneID" id="10509686"/>
<dbReference type="EMBL" id="GL870953">
    <property type="protein sequence ID" value="EGC39672.1"/>
    <property type="molecule type" value="Genomic_DNA"/>
</dbReference>
<dbReference type="InParanoid" id="F0Z8Q5"/>
<dbReference type="Proteomes" id="UP000001064">
    <property type="component" value="Unassembled WGS sequence"/>
</dbReference>
<evidence type="ECO:0000313" key="2">
    <source>
        <dbReference type="Proteomes" id="UP000001064"/>
    </source>
</evidence>
<sequence length="128" mass="14749">MENGKIYNLNKLSLKYGYYVPVGYKNFIFNLCADCMVCESMLHNSSGVQSCFDVRDTSITEIGDTITQQTKFINDQTLLIRYYSNVTKFSSQYFIGCEPDQHYKIYSNVTESPKNNYNIYIGTSLMCV</sequence>
<keyword evidence="2" id="KW-1185">Reference proteome</keyword>
<proteinExistence type="predicted"/>
<dbReference type="RefSeq" id="XP_003283781.1">
    <property type="nucleotide sequence ID" value="XM_003283733.1"/>
</dbReference>
<dbReference type="VEuPathDB" id="AmoebaDB:DICPUDRAFT_147528"/>
<gene>
    <name evidence="1" type="ORF">DICPUDRAFT_147528</name>
</gene>
<name>F0Z8Q5_DICPU</name>
<dbReference type="KEGG" id="dpp:DICPUDRAFT_147528"/>
<evidence type="ECO:0000313" key="1">
    <source>
        <dbReference type="EMBL" id="EGC39672.1"/>
    </source>
</evidence>
<dbReference type="SUPFAM" id="SSF50911">
    <property type="entry name" value="Mannose 6-phosphate receptor domain"/>
    <property type="match status" value="1"/>
</dbReference>
<organism evidence="1 2">
    <name type="scientific">Dictyostelium purpureum</name>
    <name type="common">Slime mold</name>
    <dbReference type="NCBI Taxonomy" id="5786"/>
    <lineage>
        <taxon>Eukaryota</taxon>
        <taxon>Amoebozoa</taxon>
        <taxon>Evosea</taxon>
        <taxon>Eumycetozoa</taxon>
        <taxon>Dictyostelia</taxon>
        <taxon>Dictyosteliales</taxon>
        <taxon>Dictyosteliaceae</taxon>
        <taxon>Dictyostelium</taxon>
    </lineage>
</organism>
<accession>F0Z8Q5</accession>
<reference evidence="2" key="1">
    <citation type="journal article" date="2011" name="Genome Biol.">
        <title>Comparative genomics of the social amoebae Dictyostelium discoideum and Dictyostelium purpureum.</title>
        <authorList>
            <consortium name="US DOE Joint Genome Institute (JGI-PGF)"/>
            <person name="Sucgang R."/>
            <person name="Kuo A."/>
            <person name="Tian X."/>
            <person name="Salerno W."/>
            <person name="Parikh A."/>
            <person name="Feasley C.L."/>
            <person name="Dalin E."/>
            <person name="Tu H."/>
            <person name="Huang E."/>
            <person name="Barry K."/>
            <person name="Lindquist E."/>
            <person name="Shapiro H."/>
            <person name="Bruce D."/>
            <person name="Schmutz J."/>
            <person name="Salamov A."/>
            <person name="Fey P."/>
            <person name="Gaudet P."/>
            <person name="Anjard C."/>
            <person name="Babu M.M."/>
            <person name="Basu S."/>
            <person name="Bushmanova Y."/>
            <person name="van der Wel H."/>
            <person name="Katoh-Kurasawa M."/>
            <person name="Dinh C."/>
            <person name="Coutinho P.M."/>
            <person name="Saito T."/>
            <person name="Elias M."/>
            <person name="Schaap P."/>
            <person name="Kay R.R."/>
            <person name="Henrissat B."/>
            <person name="Eichinger L."/>
            <person name="Rivero F."/>
            <person name="Putnam N.H."/>
            <person name="West C.M."/>
            <person name="Loomis W.F."/>
            <person name="Chisholm R.L."/>
            <person name="Shaulsky G."/>
            <person name="Strassmann J.E."/>
            <person name="Queller D.C."/>
            <person name="Kuspa A."/>
            <person name="Grigoriev I.V."/>
        </authorList>
    </citation>
    <scope>NUCLEOTIDE SEQUENCE [LARGE SCALE GENOMIC DNA]</scope>
    <source>
        <strain evidence="2">QSDP1</strain>
    </source>
</reference>
<protein>
    <submittedName>
        <fullName evidence="1">Uncharacterized protein</fullName>
    </submittedName>
</protein>